<accession>A0A426XUQ0</accession>
<evidence type="ECO:0000313" key="1">
    <source>
        <dbReference type="EMBL" id="RRT43200.1"/>
    </source>
</evidence>
<protein>
    <submittedName>
        <fullName evidence="1">Uncharacterized protein</fullName>
    </submittedName>
</protein>
<sequence>MRADVVDQLLPDLSQAVEEIQRADVVVICKVDDSVQAMEPDVLEGGVPLADVSVEVDAAVLAAYEVPAHDAGFPESRRFRRFRRWPSSSRRQSRVGAEARG</sequence>
<dbReference type="Proteomes" id="UP000287651">
    <property type="component" value="Unassembled WGS sequence"/>
</dbReference>
<dbReference type="EMBL" id="AMZH03017300">
    <property type="protein sequence ID" value="RRT43200.1"/>
    <property type="molecule type" value="Genomic_DNA"/>
</dbReference>
<organism evidence="1 2">
    <name type="scientific">Ensete ventricosum</name>
    <name type="common">Abyssinian banana</name>
    <name type="synonym">Musa ensete</name>
    <dbReference type="NCBI Taxonomy" id="4639"/>
    <lineage>
        <taxon>Eukaryota</taxon>
        <taxon>Viridiplantae</taxon>
        <taxon>Streptophyta</taxon>
        <taxon>Embryophyta</taxon>
        <taxon>Tracheophyta</taxon>
        <taxon>Spermatophyta</taxon>
        <taxon>Magnoliopsida</taxon>
        <taxon>Liliopsida</taxon>
        <taxon>Zingiberales</taxon>
        <taxon>Musaceae</taxon>
        <taxon>Ensete</taxon>
    </lineage>
</organism>
<name>A0A426XUQ0_ENSVE</name>
<reference evidence="1 2" key="1">
    <citation type="journal article" date="2014" name="Agronomy (Basel)">
        <title>A Draft Genome Sequence for Ensete ventricosum, the Drought-Tolerant Tree Against Hunger.</title>
        <authorList>
            <person name="Harrison J."/>
            <person name="Moore K.A."/>
            <person name="Paszkiewicz K."/>
            <person name="Jones T."/>
            <person name="Grant M."/>
            <person name="Ambacheew D."/>
            <person name="Muzemil S."/>
            <person name="Studholme D.J."/>
        </authorList>
    </citation>
    <scope>NUCLEOTIDE SEQUENCE [LARGE SCALE GENOMIC DNA]</scope>
</reference>
<comment type="caution">
    <text evidence="1">The sequence shown here is derived from an EMBL/GenBank/DDBJ whole genome shotgun (WGS) entry which is preliminary data.</text>
</comment>
<evidence type="ECO:0000313" key="2">
    <source>
        <dbReference type="Proteomes" id="UP000287651"/>
    </source>
</evidence>
<gene>
    <name evidence="1" type="ORF">B296_00042486</name>
</gene>
<dbReference type="AlphaFoldDB" id="A0A426XUQ0"/>
<proteinExistence type="predicted"/>